<proteinExistence type="predicted"/>
<organism evidence="1 2">
    <name type="scientific">Taxus chinensis</name>
    <name type="common">Chinese yew</name>
    <name type="synonym">Taxus wallichiana var. chinensis</name>
    <dbReference type="NCBI Taxonomy" id="29808"/>
    <lineage>
        <taxon>Eukaryota</taxon>
        <taxon>Viridiplantae</taxon>
        <taxon>Streptophyta</taxon>
        <taxon>Embryophyta</taxon>
        <taxon>Tracheophyta</taxon>
        <taxon>Spermatophyta</taxon>
        <taxon>Pinopsida</taxon>
        <taxon>Pinidae</taxon>
        <taxon>Conifers II</taxon>
        <taxon>Cupressales</taxon>
        <taxon>Taxaceae</taxon>
        <taxon>Taxus</taxon>
    </lineage>
</organism>
<dbReference type="Proteomes" id="UP000824469">
    <property type="component" value="Unassembled WGS sequence"/>
</dbReference>
<reference evidence="1 2" key="1">
    <citation type="journal article" date="2021" name="Nat. Plants">
        <title>The Taxus genome provides insights into paclitaxel biosynthesis.</title>
        <authorList>
            <person name="Xiong X."/>
            <person name="Gou J."/>
            <person name="Liao Q."/>
            <person name="Li Y."/>
            <person name="Zhou Q."/>
            <person name="Bi G."/>
            <person name="Li C."/>
            <person name="Du R."/>
            <person name="Wang X."/>
            <person name="Sun T."/>
            <person name="Guo L."/>
            <person name="Liang H."/>
            <person name="Lu P."/>
            <person name="Wu Y."/>
            <person name="Zhang Z."/>
            <person name="Ro D.K."/>
            <person name="Shang Y."/>
            <person name="Huang S."/>
            <person name="Yan J."/>
        </authorList>
    </citation>
    <scope>NUCLEOTIDE SEQUENCE [LARGE SCALE GENOMIC DNA]</scope>
    <source>
        <strain evidence="1">Ta-2019</strain>
    </source>
</reference>
<keyword evidence="2" id="KW-1185">Reference proteome</keyword>
<protein>
    <submittedName>
        <fullName evidence="1">Uncharacterized protein</fullName>
    </submittedName>
</protein>
<feature type="non-terminal residue" evidence="1">
    <location>
        <position position="129"/>
    </location>
</feature>
<dbReference type="AlphaFoldDB" id="A0AA38C376"/>
<comment type="caution">
    <text evidence="1">The sequence shown here is derived from an EMBL/GenBank/DDBJ whole genome shotgun (WGS) entry which is preliminary data.</text>
</comment>
<gene>
    <name evidence="1" type="ORF">KI387_033351</name>
</gene>
<feature type="non-terminal residue" evidence="1">
    <location>
        <position position="1"/>
    </location>
</feature>
<sequence length="129" mass="14375">TLPRDKVVQGHTSDRSIIGGAGTSSVDGHLPLSWVAWATPVTSCTVETMKIMFELLVYPRTTRDVNLHELFKLFGHITEDAQRAIDKLIADIYDNLILIVEWATPSSGFVVALIQGTLFDDYTFNRPLL</sequence>
<evidence type="ECO:0000313" key="1">
    <source>
        <dbReference type="EMBL" id="KAH9289234.1"/>
    </source>
</evidence>
<evidence type="ECO:0000313" key="2">
    <source>
        <dbReference type="Proteomes" id="UP000824469"/>
    </source>
</evidence>
<accession>A0AA38C376</accession>
<name>A0AA38C376_TAXCH</name>
<dbReference type="EMBL" id="JAHRHJ020003813">
    <property type="protein sequence ID" value="KAH9289234.1"/>
    <property type="molecule type" value="Genomic_DNA"/>
</dbReference>